<evidence type="ECO:0000313" key="2">
    <source>
        <dbReference type="EMBL" id="WGD38809.1"/>
    </source>
</evidence>
<dbReference type="RefSeq" id="WP_279331709.1">
    <property type="nucleotide sequence ID" value="NZ_CP121682.1"/>
</dbReference>
<sequence length="66" mass="7119">MNTELPAPLVWLKSSYSGDEGGECLEVAPDTAVIHVRDSKERCGPQLAFARSAWSGFVADLGRGRI</sequence>
<evidence type="ECO:0000313" key="3">
    <source>
        <dbReference type="Proteomes" id="UP001216440"/>
    </source>
</evidence>
<reference evidence="2 3" key="1">
    <citation type="submission" date="2023-03" db="EMBL/GenBank/DDBJ databases">
        <authorList>
            <person name="Mo P."/>
        </authorList>
    </citation>
    <scope>NUCLEOTIDE SEQUENCE [LARGE SCALE GENOMIC DNA]</scope>
    <source>
        <strain evidence="2 3">HUAS 5</strain>
    </source>
</reference>
<feature type="domain" description="DUF397" evidence="1">
    <location>
        <begin position="9"/>
        <end position="60"/>
    </location>
</feature>
<organism evidence="2 3">
    <name type="scientific">Streptomyces cathayae</name>
    <dbReference type="NCBI Taxonomy" id="3031124"/>
    <lineage>
        <taxon>Bacteria</taxon>
        <taxon>Bacillati</taxon>
        <taxon>Actinomycetota</taxon>
        <taxon>Actinomycetes</taxon>
        <taxon>Kitasatosporales</taxon>
        <taxon>Streptomycetaceae</taxon>
        <taxon>Streptomyces</taxon>
    </lineage>
</organism>
<dbReference type="EMBL" id="CP121682">
    <property type="protein sequence ID" value="WGD38809.1"/>
    <property type="molecule type" value="Genomic_DNA"/>
</dbReference>
<keyword evidence="3" id="KW-1185">Reference proteome</keyword>
<dbReference type="Proteomes" id="UP001216440">
    <property type="component" value="Chromosome"/>
</dbReference>
<proteinExistence type="predicted"/>
<dbReference type="Pfam" id="PF04149">
    <property type="entry name" value="DUF397"/>
    <property type="match status" value="1"/>
</dbReference>
<dbReference type="InterPro" id="IPR007278">
    <property type="entry name" value="DUF397"/>
</dbReference>
<protein>
    <submittedName>
        <fullName evidence="2">DUF397 domain-containing protein</fullName>
    </submittedName>
</protein>
<name>A0ABY8JS49_9ACTN</name>
<gene>
    <name evidence="2" type="ORF">PYS65_00730</name>
</gene>
<evidence type="ECO:0000259" key="1">
    <source>
        <dbReference type="Pfam" id="PF04149"/>
    </source>
</evidence>
<accession>A0ABY8JS49</accession>